<protein>
    <submittedName>
        <fullName evidence="1">Uncharacterized protein</fullName>
    </submittedName>
</protein>
<proteinExistence type="predicted"/>
<evidence type="ECO:0000313" key="1">
    <source>
        <dbReference type="EMBL" id="KAI3360422.1"/>
    </source>
</evidence>
<name>A0ACB8VXT5_9TELE</name>
<organism evidence="1 2">
    <name type="scientific">Scortum barcoo</name>
    <name type="common">barcoo grunter</name>
    <dbReference type="NCBI Taxonomy" id="214431"/>
    <lineage>
        <taxon>Eukaryota</taxon>
        <taxon>Metazoa</taxon>
        <taxon>Chordata</taxon>
        <taxon>Craniata</taxon>
        <taxon>Vertebrata</taxon>
        <taxon>Euteleostomi</taxon>
        <taxon>Actinopterygii</taxon>
        <taxon>Neopterygii</taxon>
        <taxon>Teleostei</taxon>
        <taxon>Neoteleostei</taxon>
        <taxon>Acanthomorphata</taxon>
        <taxon>Eupercaria</taxon>
        <taxon>Centrarchiformes</taxon>
        <taxon>Terapontoidei</taxon>
        <taxon>Terapontidae</taxon>
        <taxon>Scortum</taxon>
    </lineage>
</organism>
<sequence>MATASSFLSEDHFLCSICLEVFTKPVSIPCGHNFCKSCIARHWEGKEQCQCPLCKEKFDKGLKLCVNTEFREIVENFKKHQATAANYSPIKAGQVPCDYCLGNKIKASKTCLVCLTSYCETHLEPHRKINALKRHKLTNPVRNLENKICKKHNRILEFLCRDDCTHICALCAEHDAHDTVPLDEAYVDKMAQMGRKMGRKKAEVQEIRHKHGKKGQKNKKKGKDEETQNCALCNQMQGHPVWQFPYKDPQEFNTYYYVPGFSEGSICYIFWVKGLTRWDLGVVRESVVGKRLFRPNPRNGSWILKLESKTKCRALEKDPVHVFLIRKPERVLLYVEYKTGLVSFTDADTGSLIYCFRGCKFNERIFLCFTPGPAEENFPE</sequence>
<comment type="caution">
    <text evidence="1">The sequence shown here is derived from an EMBL/GenBank/DDBJ whole genome shotgun (WGS) entry which is preliminary data.</text>
</comment>
<evidence type="ECO:0000313" key="2">
    <source>
        <dbReference type="Proteomes" id="UP000831701"/>
    </source>
</evidence>
<accession>A0ACB8VXT5</accession>
<keyword evidence="2" id="KW-1185">Reference proteome</keyword>
<reference evidence="1" key="1">
    <citation type="submission" date="2022-04" db="EMBL/GenBank/DDBJ databases">
        <title>Jade perch genome.</title>
        <authorList>
            <person name="Chao B."/>
        </authorList>
    </citation>
    <scope>NUCLEOTIDE SEQUENCE</scope>
    <source>
        <strain evidence="1">CB-2022</strain>
    </source>
</reference>
<dbReference type="EMBL" id="CM041546">
    <property type="protein sequence ID" value="KAI3360422.1"/>
    <property type="molecule type" value="Genomic_DNA"/>
</dbReference>
<gene>
    <name evidence="1" type="ORF">L3Q82_002326</name>
</gene>
<dbReference type="Proteomes" id="UP000831701">
    <property type="component" value="Chromosome 16"/>
</dbReference>